<dbReference type="EMBL" id="NPJF01000026">
    <property type="protein sequence ID" value="OYP55677.1"/>
    <property type="molecule type" value="Genomic_DNA"/>
</dbReference>
<dbReference type="InterPro" id="IPR000223">
    <property type="entry name" value="Pept_S26A_signal_pept_1"/>
</dbReference>
<feature type="domain" description="Peptidase S26" evidence="3">
    <location>
        <begin position="7"/>
        <end position="94"/>
    </location>
</feature>
<proteinExistence type="inferred from homology"/>
<keyword evidence="5" id="KW-1185">Reference proteome</keyword>
<dbReference type="InterPro" id="IPR019533">
    <property type="entry name" value="Peptidase_S26"/>
</dbReference>
<dbReference type="Pfam" id="PF10502">
    <property type="entry name" value="Peptidase_S26"/>
    <property type="match status" value="1"/>
</dbReference>
<dbReference type="NCBIfam" id="TIGR02227">
    <property type="entry name" value="sigpep_I_bact"/>
    <property type="match status" value="1"/>
</dbReference>
<reference evidence="4 5" key="1">
    <citation type="submission" date="2017-08" db="EMBL/GenBank/DDBJ databases">
        <title>Comparative genomics of non-oral Prevotella species.</title>
        <authorList>
            <person name="Accetto T."/>
            <person name="Nograsek B."/>
            <person name="Avgustin G."/>
        </authorList>
    </citation>
    <scope>NUCLEOTIDE SEQUENCE [LARGE SCALE GENOMIC DNA]</scope>
    <source>
        <strain evidence="4 5">TC1-1</strain>
    </source>
</reference>
<sequence length="140" mass="16078">MHIGQIFKFLLALIIATLVMLAIRTFIFTIYTVPNQDWRPDFDAGDRVIVNRISNAPILKGDIIAFTDTVDATTNIGRVLYLPGDTIKYGKELYRIPLICCRRCGCKDCKLYLVRIGKQRVLVHKHQIIGKAKKIYHLKF</sequence>
<comment type="caution">
    <text evidence="4">The sequence shown here is derived from an EMBL/GenBank/DDBJ whole genome shotgun (WGS) entry which is preliminary data.</text>
</comment>
<evidence type="ECO:0000259" key="3">
    <source>
        <dbReference type="Pfam" id="PF10502"/>
    </source>
</evidence>
<dbReference type="SUPFAM" id="SSF51306">
    <property type="entry name" value="LexA/Signal peptidase"/>
    <property type="match status" value="1"/>
</dbReference>
<evidence type="ECO:0000256" key="2">
    <source>
        <dbReference type="RuleBase" id="RU362042"/>
    </source>
</evidence>
<dbReference type="Gene3D" id="2.10.109.10">
    <property type="entry name" value="Umud Fragment, subunit A"/>
    <property type="match status" value="1"/>
</dbReference>
<dbReference type="Proteomes" id="UP000216189">
    <property type="component" value="Unassembled WGS sequence"/>
</dbReference>
<feature type="transmembrane region" description="Helical" evidence="2">
    <location>
        <begin position="6"/>
        <end position="31"/>
    </location>
</feature>
<dbReference type="EC" id="3.4.21.89" evidence="2"/>
<evidence type="ECO:0000313" key="4">
    <source>
        <dbReference type="EMBL" id="OYP55677.1"/>
    </source>
</evidence>
<accession>A0ABX4EIS7</accession>
<keyword evidence="2" id="KW-0378">Hydrolase</keyword>
<organism evidence="4 5">
    <name type="scientific">Segatella bryantii</name>
    <name type="common">Prevotella bryantii</name>
    <dbReference type="NCBI Taxonomy" id="77095"/>
    <lineage>
        <taxon>Bacteria</taxon>
        <taxon>Pseudomonadati</taxon>
        <taxon>Bacteroidota</taxon>
        <taxon>Bacteroidia</taxon>
        <taxon>Bacteroidales</taxon>
        <taxon>Prevotellaceae</taxon>
        <taxon>Segatella</taxon>
    </lineage>
</organism>
<comment type="subcellular location">
    <subcellularLocation>
        <location evidence="2">Membrane</location>
        <topology evidence="2">Single-pass type II membrane protein</topology>
    </subcellularLocation>
</comment>
<dbReference type="RefSeq" id="WP_074614406.1">
    <property type="nucleotide sequence ID" value="NZ_CP091796.1"/>
</dbReference>
<dbReference type="InterPro" id="IPR036286">
    <property type="entry name" value="LexA/Signal_pep-like_sf"/>
</dbReference>
<keyword evidence="2" id="KW-0812">Transmembrane</keyword>
<evidence type="ECO:0000256" key="1">
    <source>
        <dbReference type="ARBA" id="ARBA00019232"/>
    </source>
</evidence>
<evidence type="ECO:0000313" key="5">
    <source>
        <dbReference type="Proteomes" id="UP000216189"/>
    </source>
</evidence>
<protein>
    <recommendedName>
        <fullName evidence="1 2">Signal peptidase I</fullName>
        <ecNumber evidence="2">3.4.21.89</ecNumber>
    </recommendedName>
</protein>
<keyword evidence="2" id="KW-0645">Protease</keyword>
<comment type="similarity">
    <text evidence="2">Belongs to the peptidase S26 family.</text>
</comment>
<keyword evidence="2" id="KW-0472">Membrane</keyword>
<comment type="catalytic activity">
    <reaction evidence="2">
        <text>Cleavage of hydrophobic, N-terminal signal or leader sequences from secreted and periplasmic proteins.</text>
        <dbReference type="EC" id="3.4.21.89"/>
    </reaction>
</comment>
<keyword evidence="2" id="KW-1133">Transmembrane helix</keyword>
<name>A0ABX4EIS7_SEGBR</name>
<gene>
    <name evidence="4" type="primary">lepB</name>
    <name evidence="4" type="ORF">CIK91_04850</name>
</gene>